<protein>
    <recommendedName>
        <fullName evidence="4">Vacuolar-sorting protein SNF7</fullName>
    </recommendedName>
    <alternativeName>
        <fullName evidence="5">Vacuolar protein-sorting-associated protein 32</fullName>
    </alternativeName>
</protein>
<dbReference type="Gene3D" id="3.30.310.70">
    <property type="entry name" value="TT1751-like domain"/>
    <property type="match status" value="1"/>
</dbReference>
<dbReference type="InterPro" id="IPR035923">
    <property type="entry name" value="TT1751-like_sf"/>
</dbReference>
<dbReference type="GO" id="GO:0000815">
    <property type="term" value="C:ESCRT III complex"/>
    <property type="evidence" value="ECO:0007669"/>
    <property type="project" value="TreeGrafter"/>
</dbReference>
<dbReference type="OrthoDB" id="5592979at2759"/>
<reference evidence="8 9" key="1">
    <citation type="journal article" date="2020" name="ISME J.">
        <title>Uncovering the hidden diversity of litter-decomposition mechanisms in mushroom-forming fungi.</title>
        <authorList>
            <person name="Floudas D."/>
            <person name="Bentzer J."/>
            <person name="Ahren D."/>
            <person name="Johansson T."/>
            <person name="Persson P."/>
            <person name="Tunlid A."/>
        </authorList>
    </citation>
    <scope>NUCLEOTIDE SEQUENCE [LARGE SCALE GENOMIC DNA]</scope>
    <source>
        <strain evidence="8 9">CBS 101986</strain>
    </source>
</reference>
<dbReference type="Pfam" id="PF03357">
    <property type="entry name" value="Snf7"/>
    <property type="match status" value="1"/>
</dbReference>
<dbReference type="InterPro" id="IPR005024">
    <property type="entry name" value="Snf7_fam"/>
</dbReference>
<evidence type="ECO:0000256" key="4">
    <source>
        <dbReference type="ARBA" id="ARBA00040017"/>
    </source>
</evidence>
<feature type="region of interest" description="Disordered" evidence="7">
    <location>
        <begin position="173"/>
        <end position="195"/>
    </location>
</feature>
<dbReference type="AlphaFoldDB" id="A0A8H5BFU4"/>
<dbReference type="EMBL" id="JAACJJ010000028">
    <property type="protein sequence ID" value="KAF5321698.1"/>
    <property type="molecule type" value="Genomic_DNA"/>
</dbReference>
<evidence type="ECO:0000256" key="7">
    <source>
        <dbReference type="SAM" id="MobiDB-lite"/>
    </source>
</evidence>
<gene>
    <name evidence="8" type="ORF">D9619_000323</name>
</gene>
<evidence type="ECO:0000256" key="3">
    <source>
        <dbReference type="ARBA" id="ARBA00022753"/>
    </source>
</evidence>
<evidence type="ECO:0000313" key="9">
    <source>
        <dbReference type="Proteomes" id="UP000567179"/>
    </source>
</evidence>
<accession>A0A8H5BFU4</accession>
<feature type="coiled-coil region" evidence="6">
    <location>
        <begin position="8"/>
        <end position="42"/>
    </location>
</feature>
<dbReference type="GO" id="GO:0005771">
    <property type="term" value="C:multivesicular body"/>
    <property type="evidence" value="ECO:0007669"/>
    <property type="project" value="TreeGrafter"/>
</dbReference>
<keyword evidence="3" id="KW-0967">Endosome</keyword>
<evidence type="ECO:0000256" key="5">
    <source>
        <dbReference type="ARBA" id="ARBA00042586"/>
    </source>
</evidence>
<comment type="subcellular location">
    <subcellularLocation>
        <location evidence="1">Endosome</location>
    </subcellularLocation>
</comment>
<evidence type="ECO:0000256" key="1">
    <source>
        <dbReference type="ARBA" id="ARBA00004177"/>
    </source>
</evidence>
<keyword evidence="9" id="KW-1185">Reference proteome</keyword>
<dbReference type="SUPFAM" id="SSF103247">
    <property type="entry name" value="TT1751-like"/>
    <property type="match status" value="1"/>
</dbReference>
<dbReference type="GO" id="GO:0006900">
    <property type="term" value="P:vesicle budding from membrane"/>
    <property type="evidence" value="ECO:0007669"/>
    <property type="project" value="TreeGrafter"/>
</dbReference>
<proteinExistence type="inferred from homology"/>
<evidence type="ECO:0000256" key="2">
    <source>
        <dbReference type="ARBA" id="ARBA00006190"/>
    </source>
</evidence>
<comment type="caution">
    <text evidence="8">The sequence shown here is derived from an EMBL/GenBank/DDBJ whole genome shotgun (WGS) entry which is preliminary data.</text>
</comment>
<dbReference type="Gene3D" id="1.10.287.1060">
    <property type="entry name" value="ESAT-6-like"/>
    <property type="match status" value="1"/>
</dbReference>
<keyword evidence="6" id="KW-0175">Coiled coil</keyword>
<dbReference type="GO" id="GO:0009898">
    <property type="term" value="C:cytoplasmic side of plasma membrane"/>
    <property type="evidence" value="ECO:0007669"/>
    <property type="project" value="TreeGrafter"/>
</dbReference>
<organism evidence="8 9">
    <name type="scientific">Psilocybe cf. subviscida</name>
    <dbReference type="NCBI Taxonomy" id="2480587"/>
    <lineage>
        <taxon>Eukaryota</taxon>
        <taxon>Fungi</taxon>
        <taxon>Dikarya</taxon>
        <taxon>Basidiomycota</taxon>
        <taxon>Agaricomycotina</taxon>
        <taxon>Agaricomycetes</taxon>
        <taxon>Agaricomycetidae</taxon>
        <taxon>Agaricales</taxon>
        <taxon>Agaricineae</taxon>
        <taxon>Strophariaceae</taxon>
        <taxon>Psilocybe</taxon>
    </lineage>
</organism>
<dbReference type="PANTHER" id="PTHR22761">
    <property type="entry name" value="CHARGED MULTIVESICULAR BODY PROTEIN"/>
    <property type="match status" value="1"/>
</dbReference>
<evidence type="ECO:0000256" key="6">
    <source>
        <dbReference type="SAM" id="Coils"/>
    </source>
</evidence>
<dbReference type="GO" id="GO:0032511">
    <property type="term" value="P:late endosome to vacuole transport via multivesicular body sorting pathway"/>
    <property type="evidence" value="ECO:0007669"/>
    <property type="project" value="TreeGrafter"/>
</dbReference>
<name>A0A8H5BFU4_9AGAR</name>
<comment type="similarity">
    <text evidence="2">Belongs to the SNF7 family.</text>
</comment>
<dbReference type="Proteomes" id="UP000567179">
    <property type="component" value="Unassembled WGS sequence"/>
</dbReference>
<sequence length="429" mass="47249">MARRKDPKQTARDAIVGLRQQLQMIEKKEEYLQKKIEEETKKARTNAVSNKAVAMAALKRKKVTETELDRLAGTRLQLEMQVNTLESANLNAETMAAMKKASDALKVIHGNMTIDKVDATMAAMNEQRDLANEIANSLADPVNAGMDVDDEELMNELDELQQDELNNRLNEADHVPVHLPPGSRSPAAKAPVAAEDDEEAQLKELQAQLAILRTGPVGSLIVDGNTSYKSSNNRLLGMPGPTKHEYTSTLRAIKYECAVPVAEVIARLNKAVNKAGTDSEGPLPQLQKLREQGGLEEYVATKSGDHFLYFNDVPFHKLPSIAISSFAGDNKERPLVVTYTIGDPRFAQQILARNQWAAVCIPPRLLVVEKPDRSGTSVYFHTASSIMAMAAHEGQRDEELEKILEALDKKLEALVVHITAEMPEFGAAL</sequence>
<dbReference type="PANTHER" id="PTHR22761:SF10">
    <property type="entry name" value="GH13992P"/>
    <property type="match status" value="1"/>
</dbReference>
<evidence type="ECO:0000313" key="8">
    <source>
        <dbReference type="EMBL" id="KAF5321698.1"/>
    </source>
</evidence>